<evidence type="ECO:0000256" key="1">
    <source>
        <dbReference type="SAM" id="MobiDB-lite"/>
    </source>
</evidence>
<dbReference type="EMBL" id="JXBC01000014">
    <property type="protein sequence ID" value="KIU04471.1"/>
    <property type="molecule type" value="Genomic_DNA"/>
</dbReference>
<evidence type="ECO:0000313" key="2">
    <source>
        <dbReference type="EMBL" id="KIU04471.1"/>
    </source>
</evidence>
<sequence>MKGGIGLEFKKDSPTLDELLDQITPENKHPELDLGSEGEELL</sequence>
<comment type="caution">
    <text evidence="2">The sequence shown here is derived from an EMBL/GenBank/DDBJ whole genome shotgun (WGS) entry which is preliminary data.</text>
</comment>
<dbReference type="PATRIC" id="fig|1423.173.peg.4925"/>
<gene>
    <name evidence="2" type="ORF">SC09_contig8orf00124</name>
</gene>
<accession>A0A0D1KMQ4</accession>
<name>A0A0D1KMQ4_BACIU</name>
<feature type="region of interest" description="Disordered" evidence="1">
    <location>
        <begin position="21"/>
        <end position="42"/>
    </location>
</feature>
<proteinExistence type="predicted"/>
<protein>
    <submittedName>
        <fullName evidence="2">Uncharacterized protein</fullName>
    </submittedName>
</protein>
<organism evidence="2 3">
    <name type="scientific">Bacillus subtilis</name>
    <dbReference type="NCBI Taxonomy" id="1423"/>
    <lineage>
        <taxon>Bacteria</taxon>
        <taxon>Bacillati</taxon>
        <taxon>Bacillota</taxon>
        <taxon>Bacilli</taxon>
        <taxon>Bacillales</taxon>
        <taxon>Bacillaceae</taxon>
        <taxon>Bacillus</taxon>
    </lineage>
</organism>
<dbReference type="Proteomes" id="UP000032247">
    <property type="component" value="Unassembled WGS sequence"/>
</dbReference>
<dbReference type="AlphaFoldDB" id="A0A0D1KMQ4"/>
<reference evidence="2 3" key="1">
    <citation type="submission" date="2014-12" db="EMBL/GenBank/DDBJ databases">
        <title>Comparative genome analysis of Bacillus coagulans HM-08, Clostridium butyricum HM-68, Bacillus subtilis HM-66 and Bacillus licheniformis BL-09.</title>
        <authorList>
            <person name="Zhang H."/>
        </authorList>
    </citation>
    <scope>NUCLEOTIDE SEQUENCE [LARGE SCALE GENOMIC DNA]</scope>
    <source>
        <strain evidence="2 3">HM-66</strain>
    </source>
</reference>
<evidence type="ECO:0000313" key="3">
    <source>
        <dbReference type="Proteomes" id="UP000032247"/>
    </source>
</evidence>